<feature type="transmembrane region" description="Helical" evidence="2">
    <location>
        <begin position="113"/>
        <end position="134"/>
    </location>
</feature>
<dbReference type="EMBL" id="FNOT01000007">
    <property type="protein sequence ID" value="SDY43344.1"/>
    <property type="molecule type" value="Genomic_DNA"/>
</dbReference>
<evidence type="ECO:0000313" key="4">
    <source>
        <dbReference type="Proteomes" id="UP000198921"/>
    </source>
</evidence>
<dbReference type="STRING" id="1137993.SAMN05660209_02831"/>
<feature type="transmembrane region" description="Helical" evidence="2">
    <location>
        <begin position="87"/>
        <end position="107"/>
    </location>
</feature>
<accession>A0A1H3JVR7</accession>
<evidence type="ECO:0000313" key="3">
    <source>
        <dbReference type="EMBL" id="SDY43344.1"/>
    </source>
</evidence>
<dbReference type="AlphaFoldDB" id="A0A1H3JVR7"/>
<keyword evidence="2" id="KW-0812">Transmembrane</keyword>
<feature type="compositionally biased region" description="Basic residues" evidence="1">
    <location>
        <begin position="60"/>
        <end position="71"/>
    </location>
</feature>
<reference evidence="4" key="1">
    <citation type="submission" date="2016-10" db="EMBL/GenBank/DDBJ databases">
        <authorList>
            <person name="Varghese N."/>
            <person name="Submissions S."/>
        </authorList>
    </citation>
    <scope>NUCLEOTIDE SEQUENCE [LARGE SCALE GENOMIC DNA]</scope>
    <source>
        <strain evidence="4">DSM 45422</strain>
    </source>
</reference>
<evidence type="ECO:0000256" key="2">
    <source>
        <dbReference type="SAM" id="Phobius"/>
    </source>
</evidence>
<organism evidence="3 4">
    <name type="scientific">Geodermatophilus africanus</name>
    <dbReference type="NCBI Taxonomy" id="1137993"/>
    <lineage>
        <taxon>Bacteria</taxon>
        <taxon>Bacillati</taxon>
        <taxon>Actinomycetota</taxon>
        <taxon>Actinomycetes</taxon>
        <taxon>Geodermatophilales</taxon>
        <taxon>Geodermatophilaceae</taxon>
        <taxon>Geodermatophilus</taxon>
    </lineage>
</organism>
<protein>
    <submittedName>
        <fullName evidence="3">Uncharacterized protein</fullName>
    </submittedName>
</protein>
<evidence type="ECO:0000256" key="1">
    <source>
        <dbReference type="SAM" id="MobiDB-lite"/>
    </source>
</evidence>
<keyword evidence="2" id="KW-0472">Membrane</keyword>
<gene>
    <name evidence="3" type="ORF">SAMN05660209_02831</name>
</gene>
<proteinExistence type="predicted"/>
<feature type="region of interest" description="Disordered" evidence="1">
    <location>
        <begin position="1"/>
        <end position="73"/>
    </location>
</feature>
<sequence>MDDGRRRHQGADGNPSTVGAFPERCKLAGTRAGRAEEAAAGRVPTPATGHTPGSQAAARPGRRRRDGGRHRIVSELRPPWSARRRKLLLWLAVGAVLGGLGAVGLPGEFGATAGYAAALCAFLLGVALVVFITVPGPETLGTLLRTPPLAGAVLVVAVLLVLANPTGSSLRWLWVVAAVLAAGWTAFAVWETRRSGG</sequence>
<dbReference type="Proteomes" id="UP000198921">
    <property type="component" value="Unassembled WGS sequence"/>
</dbReference>
<name>A0A1H3JVR7_9ACTN</name>
<feature type="transmembrane region" description="Helical" evidence="2">
    <location>
        <begin position="172"/>
        <end position="190"/>
    </location>
</feature>
<keyword evidence="2" id="KW-1133">Transmembrane helix</keyword>
<keyword evidence="4" id="KW-1185">Reference proteome</keyword>
<feature type="transmembrane region" description="Helical" evidence="2">
    <location>
        <begin position="146"/>
        <end position="166"/>
    </location>
</feature>